<dbReference type="GO" id="GO:0005829">
    <property type="term" value="C:cytosol"/>
    <property type="evidence" value="ECO:0007669"/>
    <property type="project" value="TreeGrafter"/>
</dbReference>
<dbReference type="EC" id="1.8.1.7" evidence="13"/>
<dbReference type="GO" id="GO:0004362">
    <property type="term" value="F:glutathione-disulfide reductase (NADPH) activity"/>
    <property type="evidence" value="ECO:0007669"/>
    <property type="project" value="UniProtKB-EC"/>
</dbReference>
<evidence type="ECO:0000256" key="3">
    <source>
        <dbReference type="ARBA" id="ARBA00022827"/>
    </source>
</evidence>
<feature type="binding site" evidence="8">
    <location>
        <position position="197"/>
    </location>
    <ligand>
        <name>NAD(+)</name>
        <dbReference type="ChEBI" id="CHEBI:57540"/>
    </ligand>
</feature>
<evidence type="ECO:0000313" key="13">
    <source>
        <dbReference type="EMBL" id="NDJ17844.1"/>
    </source>
</evidence>
<evidence type="ECO:0000256" key="1">
    <source>
        <dbReference type="ARBA" id="ARBA00007532"/>
    </source>
</evidence>
<dbReference type="PANTHER" id="PTHR42737:SF2">
    <property type="entry name" value="GLUTATHIONE REDUCTASE"/>
    <property type="match status" value="1"/>
</dbReference>
<dbReference type="PIRSF" id="PIRSF000350">
    <property type="entry name" value="Mercury_reductase_MerA"/>
    <property type="match status" value="1"/>
</dbReference>
<dbReference type="InterPro" id="IPR001100">
    <property type="entry name" value="Pyr_nuc-diS_OxRdtase"/>
</dbReference>
<evidence type="ECO:0000313" key="14">
    <source>
        <dbReference type="Proteomes" id="UP000646053"/>
    </source>
</evidence>
<dbReference type="Proteomes" id="UP000646053">
    <property type="component" value="Unassembled WGS sequence"/>
</dbReference>
<dbReference type="PRINTS" id="PR00411">
    <property type="entry name" value="PNDRDTASEI"/>
</dbReference>
<evidence type="ECO:0000256" key="7">
    <source>
        <dbReference type="PIRSR" id="PIRSR000350-2"/>
    </source>
</evidence>
<dbReference type="InterPro" id="IPR023753">
    <property type="entry name" value="FAD/NAD-binding_dom"/>
</dbReference>
<protein>
    <submittedName>
        <fullName evidence="13">Glutathione-disulfide reductase</fullName>
        <ecNumber evidence="13">1.8.1.7</ecNumber>
    </submittedName>
</protein>
<keyword evidence="5" id="KW-1015">Disulfide bond</keyword>
<dbReference type="InterPro" id="IPR004099">
    <property type="entry name" value="Pyr_nucl-diS_OxRdtase_dimer"/>
</dbReference>
<evidence type="ECO:0000256" key="6">
    <source>
        <dbReference type="ARBA" id="ARBA00023284"/>
    </source>
</evidence>
<evidence type="ECO:0000256" key="9">
    <source>
        <dbReference type="PIRSR" id="PIRSR000350-4"/>
    </source>
</evidence>
<comment type="similarity">
    <text evidence="1 10">Belongs to the class-I pyridine nucleotide-disulfide oxidoreductase family.</text>
</comment>
<comment type="caution">
    <text evidence="13">The sequence shown here is derived from an EMBL/GenBank/DDBJ whole genome shotgun (WGS) entry which is preliminary data.</text>
</comment>
<gene>
    <name evidence="13" type="primary">gorA</name>
    <name evidence="13" type="ORF">GS601_11150</name>
</gene>
<comment type="cofactor">
    <cofactor evidence="8">
        <name>FAD</name>
        <dbReference type="ChEBI" id="CHEBI:57692"/>
    </cofactor>
    <text evidence="8">Binds 1 FAD per subunit.</text>
</comment>
<dbReference type="Gene3D" id="3.50.50.60">
    <property type="entry name" value="FAD/NAD(P)-binding domain"/>
    <property type="match status" value="2"/>
</dbReference>
<feature type="disulfide bond" description="Redox-active" evidence="9">
    <location>
        <begin position="42"/>
        <end position="47"/>
    </location>
</feature>
<dbReference type="GO" id="GO:0034599">
    <property type="term" value="P:cellular response to oxidative stress"/>
    <property type="evidence" value="ECO:0007669"/>
    <property type="project" value="TreeGrafter"/>
</dbReference>
<dbReference type="GO" id="GO:0006749">
    <property type="term" value="P:glutathione metabolic process"/>
    <property type="evidence" value="ECO:0007669"/>
    <property type="project" value="TreeGrafter"/>
</dbReference>
<keyword evidence="8" id="KW-0547">Nucleotide-binding</keyword>
<dbReference type="PANTHER" id="PTHR42737">
    <property type="entry name" value="GLUTATHIONE REDUCTASE"/>
    <property type="match status" value="1"/>
</dbReference>
<keyword evidence="14" id="KW-1185">Reference proteome</keyword>
<evidence type="ECO:0000259" key="12">
    <source>
        <dbReference type="Pfam" id="PF07992"/>
    </source>
</evidence>
<feature type="domain" description="FAD/NAD(P)-binding" evidence="12">
    <location>
        <begin position="5"/>
        <end position="318"/>
    </location>
</feature>
<keyword evidence="6 10" id="KW-0676">Redox-active center</keyword>
<evidence type="ECO:0000256" key="10">
    <source>
        <dbReference type="RuleBase" id="RU003691"/>
    </source>
</evidence>
<dbReference type="NCBIfam" id="NF004776">
    <property type="entry name" value="PRK06116.1"/>
    <property type="match status" value="1"/>
</dbReference>
<dbReference type="InterPro" id="IPR016156">
    <property type="entry name" value="FAD/NAD-linked_Rdtase_dimer_sf"/>
</dbReference>
<keyword evidence="8" id="KW-0520">NAD</keyword>
<dbReference type="InterPro" id="IPR012999">
    <property type="entry name" value="Pyr_OxRdtase_I_AS"/>
</dbReference>
<name>A0A8J7Z1A8_9CYAN</name>
<dbReference type="AlphaFoldDB" id="A0A8J7Z1A8"/>
<keyword evidence="4 10" id="KW-0560">Oxidoreductase</keyword>
<proteinExistence type="inferred from homology"/>
<evidence type="ECO:0000256" key="4">
    <source>
        <dbReference type="ARBA" id="ARBA00023002"/>
    </source>
</evidence>
<feature type="binding site" evidence="8">
    <location>
        <position position="303"/>
    </location>
    <ligand>
        <name>FAD</name>
        <dbReference type="ChEBI" id="CHEBI:57692"/>
    </ligand>
</feature>
<dbReference type="SUPFAM" id="SSF51905">
    <property type="entry name" value="FAD/NAD(P)-binding domain"/>
    <property type="match status" value="1"/>
</dbReference>
<evidence type="ECO:0000256" key="2">
    <source>
        <dbReference type="ARBA" id="ARBA00022630"/>
    </source>
</evidence>
<dbReference type="GO" id="GO:0045454">
    <property type="term" value="P:cell redox homeostasis"/>
    <property type="evidence" value="ECO:0007669"/>
    <property type="project" value="InterPro"/>
</dbReference>
<accession>A0A8J7Z1A8</accession>
<reference evidence="13" key="1">
    <citation type="submission" date="2019-12" db="EMBL/GenBank/DDBJ databases">
        <title>High-Quality draft genome sequences of three cyanobacteria isolated from the limestone walls of the Old Cathedral of Coimbra.</title>
        <authorList>
            <person name="Tiago I."/>
            <person name="Soares F."/>
            <person name="Portugal A."/>
        </authorList>
    </citation>
    <scope>NUCLEOTIDE SEQUENCE</scope>
    <source>
        <strain evidence="13">A</strain>
    </source>
</reference>
<dbReference type="Pfam" id="PF02852">
    <property type="entry name" value="Pyr_redox_dim"/>
    <property type="match status" value="1"/>
</dbReference>
<dbReference type="Gene3D" id="3.30.390.30">
    <property type="match status" value="1"/>
</dbReference>
<dbReference type="InterPro" id="IPR046952">
    <property type="entry name" value="GSHR/TRXR-like"/>
</dbReference>
<evidence type="ECO:0000256" key="8">
    <source>
        <dbReference type="PIRSR" id="PIRSR000350-3"/>
    </source>
</evidence>
<dbReference type="EMBL" id="WVIE01000011">
    <property type="protein sequence ID" value="NDJ17844.1"/>
    <property type="molecule type" value="Genomic_DNA"/>
</dbReference>
<evidence type="ECO:0000256" key="5">
    <source>
        <dbReference type="ARBA" id="ARBA00023157"/>
    </source>
</evidence>
<feature type="binding site" evidence="8">
    <location>
        <position position="263"/>
    </location>
    <ligand>
        <name>NAD(+)</name>
        <dbReference type="ChEBI" id="CHEBI:57540"/>
    </ligand>
</feature>
<keyword evidence="3 8" id="KW-0274">FAD</keyword>
<keyword evidence="2 10" id="KW-0285">Flavoprotein</keyword>
<sequence>MTYDYDLFVIGAGPGGLAAAKRAANYGANVAIAEANHLGGTCVNLGCVPKKLMVYAADFPRLAAAYRGYGWTQSAPQLDWATLVSAQKQHIEHIRQSYVRSLEKSGIEIMRGRARFTDSHTLEINDRPITADKILIAVGGKAVKPGNISGIEHAVTSDSMFSLAQLPKSLVVIGGGYIGVEFSSMMHGFGVEVFLVEREPQILTGFDELICTTVRDRLQERGIHTFCNTSVKAIEKTENGISVDLEGEHTKTVTADLVLCAIGRAPNLEGLGLEQIGVELDGSAIVVNHSSRTSVSNIYAVGDCTNRMQLTPVAKTEGKAFAELVFGNYPCEVDYDSVPSAVCSRPEVASVGLSEAQAKEKFGTCADQSGSDRITSYQSEFQPLFHTLSKHKSETVIKLVVNHKDDRVLGIHIIGDNAAEVLQGFVLAFRKGVTKKEFDDTIGIHPSSAEEFFVID</sequence>
<dbReference type="InterPro" id="IPR036188">
    <property type="entry name" value="FAD/NAD-bd_sf"/>
</dbReference>
<evidence type="ECO:0000259" key="11">
    <source>
        <dbReference type="Pfam" id="PF02852"/>
    </source>
</evidence>
<dbReference type="PROSITE" id="PS00076">
    <property type="entry name" value="PYRIDINE_REDOX_1"/>
    <property type="match status" value="1"/>
</dbReference>
<organism evidence="13 14">
    <name type="scientific">Myxacorys almedinensis A</name>
    <dbReference type="NCBI Taxonomy" id="2690445"/>
    <lineage>
        <taxon>Bacteria</taxon>
        <taxon>Bacillati</taxon>
        <taxon>Cyanobacteriota</taxon>
        <taxon>Cyanophyceae</taxon>
        <taxon>Leptolyngbyales</taxon>
        <taxon>Leptolyngbyaceae</taxon>
        <taxon>Myxacorys</taxon>
        <taxon>Myxacorys almedinensis</taxon>
    </lineage>
</organism>
<feature type="binding site" evidence="8">
    <location>
        <begin position="174"/>
        <end position="181"/>
    </location>
    <ligand>
        <name>NAD(+)</name>
        <dbReference type="ChEBI" id="CHEBI:57540"/>
    </ligand>
</feature>
<dbReference type="RefSeq" id="WP_162423367.1">
    <property type="nucleotide sequence ID" value="NZ_WVIE01000011.1"/>
</dbReference>
<feature type="domain" description="Pyridine nucleotide-disulphide oxidoreductase dimerisation" evidence="11">
    <location>
        <begin position="338"/>
        <end position="452"/>
    </location>
</feature>
<dbReference type="SUPFAM" id="SSF55424">
    <property type="entry name" value="FAD/NAD-linked reductases, dimerisation (C-terminal) domain"/>
    <property type="match status" value="1"/>
</dbReference>
<dbReference type="PRINTS" id="PR00368">
    <property type="entry name" value="FADPNR"/>
</dbReference>
<dbReference type="GO" id="GO:0050660">
    <property type="term" value="F:flavin adenine dinucleotide binding"/>
    <property type="evidence" value="ECO:0007669"/>
    <property type="project" value="InterPro"/>
</dbReference>
<feature type="active site" description="Proton acceptor" evidence="7">
    <location>
        <position position="445"/>
    </location>
</feature>
<dbReference type="Pfam" id="PF07992">
    <property type="entry name" value="Pyr_redox_2"/>
    <property type="match status" value="1"/>
</dbReference>
<feature type="binding site" evidence="8">
    <location>
        <position position="51"/>
    </location>
    <ligand>
        <name>FAD</name>
        <dbReference type="ChEBI" id="CHEBI:57692"/>
    </ligand>
</feature>